<dbReference type="Proteomes" id="UP001169027">
    <property type="component" value="Unassembled WGS sequence"/>
</dbReference>
<dbReference type="InterPro" id="IPR013078">
    <property type="entry name" value="His_Pase_superF_clade-1"/>
</dbReference>
<proteinExistence type="predicted"/>
<accession>A0ABT8S720</accession>
<sequence>MKLLLVRHARTTAVDGFCYGRTDVPVLPELTRAVAERVAPALPEGVSLTCSPLSRCSELAQAIVALRPDLAVAGADPRIAEMDLGDWEEQLWSAIDRAEIDAWTRDFADVRAGRSGECTRQFMRRVGEAFDAWRAGGRDAVWITHAGVIRCAWLLRDGIRAIERSDQWPGRPIAFGECITIEIVNDAPGVSRCPLQGAGVLGL</sequence>
<dbReference type="EMBL" id="JAUKVY010000014">
    <property type="protein sequence ID" value="MDO1534555.1"/>
    <property type="molecule type" value="Genomic_DNA"/>
</dbReference>
<dbReference type="Gene3D" id="3.40.50.1240">
    <property type="entry name" value="Phosphoglycerate mutase-like"/>
    <property type="match status" value="1"/>
</dbReference>
<dbReference type="SUPFAM" id="SSF53254">
    <property type="entry name" value="Phosphoglycerate mutase-like"/>
    <property type="match status" value="1"/>
</dbReference>
<organism evidence="1 2">
    <name type="scientific">Variovorax ginsengisoli</name>
    <dbReference type="NCBI Taxonomy" id="363844"/>
    <lineage>
        <taxon>Bacteria</taxon>
        <taxon>Pseudomonadati</taxon>
        <taxon>Pseudomonadota</taxon>
        <taxon>Betaproteobacteria</taxon>
        <taxon>Burkholderiales</taxon>
        <taxon>Comamonadaceae</taxon>
        <taxon>Variovorax</taxon>
    </lineage>
</organism>
<name>A0ABT8S720_9BURK</name>
<dbReference type="SMART" id="SM00855">
    <property type="entry name" value="PGAM"/>
    <property type="match status" value="1"/>
</dbReference>
<evidence type="ECO:0000313" key="2">
    <source>
        <dbReference type="Proteomes" id="UP001169027"/>
    </source>
</evidence>
<dbReference type="RefSeq" id="WP_301812294.1">
    <property type="nucleotide sequence ID" value="NZ_JAUJZH010000014.1"/>
</dbReference>
<gene>
    <name evidence="1" type="ORF">Q2T77_19885</name>
</gene>
<keyword evidence="2" id="KW-1185">Reference proteome</keyword>
<dbReference type="Pfam" id="PF00300">
    <property type="entry name" value="His_Phos_1"/>
    <property type="match status" value="1"/>
</dbReference>
<reference evidence="1" key="1">
    <citation type="submission" date="2023-06" db="EMBL/GenBank/DDBJ databases">
        <authorList>
            <person name="Jiang Y."/>
            <person name="Liu Q."/>
        </authorList>
    </citation>
    <scope>NUCLEOTIDE SEQUENCE</scope>
    <source>
        <strain evidence="1">CGMCC 1.12090</strain>
    </source>
</reference>
<comment type="caution">
    <text evidence="1">The sequence shown here is derived from an EMBL/GenBank/DDBJ whole genome shotgun (WGS) entry which is preliminary data.</text>
</comment>
<protein>
    <submittedName>
        <fullName evidence="1">Histidine phosphatase family protein</fullName>
    </submittedName>
</protein>
<evidence type="ECO:0000313" key="1">
    <source>
        <dbReference type="EMBL" id="MDO1534555.1"/>
    </source>
</evidence>
<dbReference type="InterPro" id="IPR029033">
    <property type="entry name" value="His_PPase_superfam"/>
</dbReference>